<comment type="caution">
    <text evidence="1">The sequence shown here is derived from an EMBL/GenBank/DDBJ whole genome shotgun (WGS) entry which is preliminary data.</text>
</comment>
<proteinExistence type="predicted"/>
<name>A0A2W4QUF6_9GAMM</name>
<dbReference type="AlphaFoldDB" id="A0A2W4QUF6"/>
<dbReference type="EMBL" id="QJPH01000380">
    <property type="protein sequence ID" value="PZN75675.1"/>
    <property type="molecule type" value="Genomic_DNA"/>
</dbReference>
<reference evidence="1 2" key="1">
    <citation type="journal article" date="2018" name="Aquat. Microb. Ecol.">
        <title>Gammaproteobacterial methanotrophs dominate.</title>
        <authorList>
            <person name="Rissanen A.J."/>
            <person name="Saarenheimo J."/>
            <person name="Tiirola M."/>
            <person name="Peura S."/>
            <person name="Aalto S.L."/>
            <person name="Karvinen A."/>
            <person name="Nykanen H."/>
        </authorList>
    </citation>
    <scope>NUCLEOTIDE SEQUENCE [LARGE SCALE GENOMIC DNA]</scope>
    <source>
        <strain evidence="1">AMbin10</strain>
    </source>
</reference>
<protein>
    <submittedName>
        <fullName evidence="1">Uncharacterized protein</fullName>
    </submittedName>
</protein>
<dbReference type="Proteomes" id="UP000249396">
    <property type="component" value="Unassembled WGS sequence"/>
</dbReference>
<accession>A0A2W4QUF6</accession>
<gene>
    <name evidence="1" type="ORF">DM484_18290</name>
</gene>
<sequence length="101" mass="11673">MNMIAEKIHLIESLSSDQKSTVRLLDKVIDCLLEDDIRKLGRFRQTLAEFERTYDMSTEEFQRRFDSGELGDAPEWFDWDGYAALTASIEDKLKQAGIPRG</sequence>
<evidence type="ECO:0000313" key="1">
    <source>
        <dbReference type="EMBL" id="PZN75675.1"/>
    </source>
</evidence>
<organism evidence="1 2">
    <name type="scientific">Candidatus Methylumidiphilus alinenensis</name>
    <dbReference type="NCBI Taxonomy" id="2202197"/>
    <lineage>
        <taxon>Bacteria</taxon>
        <taxon>Pseudomonadati</taxon>
        <taxon>Pseudomonadota</taxon>
        <taxon>Gammaproteobacteria</taxon>
        <taxon>Methylococcales</taxon>
        <taxon>Candidatus Methylumidiphilus</taxon>
    </lineage>
</organism>
<evidence type="ECO:0000313" key="2">
    <source>
        <dbReference type="Proteomes" id="UP000249396"/>
    </source>
</evidence>